<name>A0A813FJJ6_POLGL</name>
<dbReference type="EMBL" id="CAJNNV010024822">
    <property type="protein sequence ID" value="CAE8610726.1"/>
    <property type="molecule type" value="Genomic_DNA"/>
</dbReference>
<sequence>MSLAGPSSAICDTNNLQSSDTSVGACHYERFIKGSSTAGVATVFKSFVPEAYRDVHVQVNRLFASAESSSTALASETSYQILCFAEDDWLIQANSLAILDRSPSYAAPFGPNKVSLTAASTLRTAIGTKTTLDQTPPTFTQLAISDPTAANNQIVVTFALNEPGTAYCRATRHDSGETSGDVPLNRILAARWSVNRILSASWSGVYSSSDVTITMTKLENIDPALTNRDDQNVPFYATLYDVYCWAKVDTAGDARPNYMTQVGADVAVWVADTTAPTLIYVSSKSEAVKDEGALQVWCQALELSSASSTVCKDGELQSASGFGVACHIEAYLKGASAQSTVFRADVHAAYTDYDIEVNRLYGKDYASQESLVRETGYNVFCFAEDDWRIESDAASNSPNYVNAGGPNRVVLAAVQAFGTAVGTKTTLDLTPPTVTLTGAVMTETSITVTLTLDEIGTAWCNAVRKDYSVPAVLEILETNFHSGAMAAGSPANVVITAYDAAGNPLQRGTDYDVYCYAEDDLCSGCRAANGISAASVAGTKYAVRTLESIAFDKIHLTLQAKLWCAAWTTDPASMSTNYESLIKAEVATCEDSRGNQCGSVWVYDLDDLEDSTTTQANYDSSTAWRYNEDVEIILTGLIGQTAYPFIYCYAEDDETDGAGSAPNKMTYNTGAVEGSKILAIKDAIVSVTTLDETPPTFTQLEIQDPTAANNQIVVTFALNEAGTTYCRATRRDSGETSGDMPINRILSAGWSASYAGTGTATITMSKLENVSPGLTYRDDVDTPIVEAIQYDVYCFALDAARNTQGNARQNYMTQDYVGTAVNAAATPLGGATSAVYILDSTPPSVIFVAKESVGHETLQVTLQLNEPGTVWCAAVEQASAGVTAFCRQDELQGASSGTDCYYETFIKGDVAHGTTFRADVHEAYRDVDIEVNRIFQKDLAGSVALSHEYGYNVFCFAEDDWKLQADNALAHSVSYSPASAPNPMTFSAAGTLQVAIGVMTTLDQTAPEFTQLEIGDPTTANNQIVVTFALNEAGTTYCRATRTDSGETSADMPINRILSAGWSASYAGSGTATIQMSKLENGALDAGDNAVLSEQTQYDVFCWAEDSAVDGLGLARPNYMTQDYLGTAVGAAGAPVGGTTRFVWMVDVTPPTMTLVRREAVARATPTLQVTLQLDEPGTIWCQAAELSSSSVTTYCKDGDLQDTNNANPCYYEDFIKGSSSDSTIFRADVHTAYRDVDIEVNKIWEKDGSGSADLTAEYGYNIFCFAEDEWKIEAAGASHSVSYVVPAEPMKTLLFAVTTLATGIGTQTTLDVTPPSFTKLEIADPTATNTNLKVTFALNEPGTAYCRATRSDSGESAADMSVNRIITASWSGVYSSSDVTIDMSKLENVNPALTIRDDQDVPFAEQTLYDVYCWAQDSAVDSNAMSRPNYMLHDYVATDVGSASVPLGGKTANVWILDSSPPTMIYVRAEAISGTTLQVTLQLDEPGTIWCQAAELSSSSVTTYCKDGDLQDTNNANPCYYEDFIKGSSSDSTVFRADVHTAYRNVDIEVNRIWEKDGSGSADLTAEYGYNIFCFAEDDWKIQAAAASHSVSYVVPAEPMKTMLSAVTTLATGIGTQTTLDVTPPSFTKLEIADPTATNTNLKVTFALNEPGTAYCRATRSDSGESAADMSVNRIITASWSGVYSSSDVTIDMSKLENVNPALTIRDDQDVPFAEQTLYDIYCWAQDSAVDSNALSRPNYMLHDFVATDVGSASVPLGGKTANVWIVDSTPPTMIYVSAEAISGTTLQVTLQLDEPGTIWCQAVEVTGSSVATNCLEADIQDGDPTIANCPYEVYVKGATALSPADAVFRQDVHEGFKDYDVEINRILSKDSTASNVLTHQHPYRIFCFAEDDWVLQAEAVLLASRSPSYAAPSAPNHAALAAGTALMTAIGTLTTLDEAAPEFTALAVVDPTAANDRIVVTFTLNEAGTAYCRATRRDSGETHADMTINRILTAGWFATQDGSSTSATLTILKLQDLALAADEIPIAEATQYDVYCWAKDNAVATNGLARPNYMTQDYVGTAVGSTASPAGGTTAAVWVADATAPTMLFVRAEAVKTESTLQVTLQLNEPGTVWCQAAEPSSGTGTTYCREDQIQEAASGTDCYWETFAKGSVAHGTAFRTDVHLAYVDVDVEVNKIWQRDMAAGVALDPETGYKVFCFAEDDWVIEASNAATQSLSFSAPALPNRVLLAAGGSTFKDSIGPQTTLDLTPPTITMQSIVATEVDISVRKNLAIPTSLEIFDTGFRTSGLFTPPASAVATITAYDADGTPLQRGTDYEARMGKVYCYAEDDLCAGCRAPAGTNSAAVAATVTQTRFVGVRSVAHDKLQLTLQVDEGARIWCAAWPTASPPLDGLGGALGATNYEALIKARATASAASCQDVHGNACGSGFWVYDLDDLEDGSVNQATYDAAATWRYNEDVEILLGGLIAETEYSYIYCYAEDDETDGAGSAPNKMTYNTGSVEASKVLTIKAAFGALYTLDETPPTFTKLQIEDPTAAKDRIVVTFTLNEVTRSDSGEVATDMAINRILTAGWSAAHDGSASTATIEITKLENLDPSLTNRDDQDVPIAEATQYDVYCWAQDDAIDTAGLPRANYMTATYVGTDVANPLSPSGGRTASVWVLDATAPQMIFVSAAESTSQETLQVTLQLNEPGTIWCQPGVQDASAVTDCFWTSFIKGNNFRADVHEAYVDYRIDMNMLYPTGANAAVALQHQTGHEIFCFAEDDWKIQADNAASLSVNYAPASAPNPVDYAAVNTLRSAIGTQTTLDDTPPAFTQLSIQDPTASNSQIVVTFKLNEPGTAYCRVTRSDSGETAADMSINRILTASWSAIHDGSSSTATLAISNLENVNFALTNRDDEVAVISEATQYDVYCLAKDNALDSHGVARPNYMTQDYIGTAVGTTSSPYTSHVWVTDATAPTMIFVDARAMGAETLRAAGYCHYETFVKGTSGTATVFRADVHEAYRDVQVEVNRILRSSQTQSYALQHVTLAAATTFKASVATQITLDKSPPSFTKLNIQDPTAAKDRIIVTFKLNEAGTAYCRVARTDSGETSGAMSINRILTAGWSAANSGSATSTIEITTLENVDPTLTNRDDEVALIAEATQYDVYCWAMDDATDSKGLLQPNYMTEDYLRTNVALVDSPLGGRSPGVWVVDTTPPTMVFVATEGISSGTLQVTLQLNEPGTVSWLSVGLLFDLSCS</sequence>
<reference evidence="1" key="1">
    <citation type="submission" date="2021-02" db="EMBL/GenBank/DDBJ databases">
        <authorList>
            <person name="Dougan E. K."/>
            <person name="Rhodes N."/>
            <person name="Thang M."/>
            <person name="Chan C."/>
        </authorList>
    </citation>
    <scope>NUCLEOTIDE SEQUENCE</scope>
</reference>
<gene>
    <name evidence="1" type="ORF">PGLA1383_LOCUS28538</name>
</gene>
<proteinExistence type="predicted"/>
<evidence type="ECO:0000313" key="2">
    <source>
        <dbReference type="Proteomes" id="UP000654075"/>
    </source>
</evidence>
<comment type="caution">
    <text evidence="1">The sequence shown here is derived from an EMBL/GenBank/DDBJ whole genome shotgun (WGS) entry which is preliminary data.</text>
</comment>
<evidence type="ECO:0000313" key="1">
    <source>
        <dbReference type="EMBL" id="CAE8610726.1"/>
    </source>
</evidence>
<dbReference type="OrthoDB" id="423774at2759"/>
<organism evidence="1 2">
    <name type="scientific">Polarella glacialis</name>
    <name type="common">Dinoflagellate</name>
    <dbReference type="NCBI Taxonomy" id="89957"/>
    <lineage>
        <taxon>Eukaryota</taxon>
        <taxon>Sar</taxon>
        <taxon>Alveolata</taxon>
        <taxon>Dinophyceae</taxon>
        <taxon>Suessiales</taxon>
        <taxon>Suessiaceae</taxon>
        <taxon>Polarella</taxon>
    </lineage>
</organism>
<accession>A0A813FJJ6</accession>
<keyword evidence="2" id="KW-1185">Reference proteome</keyword>
<protein>
    <submittedName>
        <fullName evidence="1">Uncharacterized protein</fullName>
    </submittedName>
</protein>
<dbReference type="Proteomes" id="UP000654075">
    <property type="component" value="Unassembled WGS sequence"/>
</dbReference>